<evidence type="ECO:0000313" key="3">
    <source>
        <dbReference type="Proteomes" id="UP001165121"/>
    </source>
</evidence>
<organism evidence="2 3">
    <name type="scientific">Phytophthora fragariaefolia</name>
    <dbReference type="NCBI Taxonomy" id="1490495"/>
    <lineage>
        <taxon>Eukaryota</taxon>
        <taxon>Sar</taxon>
        <taxon>Stramenopiles</taxon>
        <taxon>Oomycota</taxon>
        <taxon>Peronosporomycetes</taxon>
        <taxon>Peronosporales</taxon>
        <taxon>Peronosporaceae</taxon>
        <taxon>Phytophthora</taxon>
    </lineage>
</organism>
<evidence type="ECO:0000313" key="2">
    <source>
        <dbReference type="EMBL" id="GMF58690.1"/>
    </source>
</evidence>
<keyword evidence="3" id="KW-1185">Reference proteome</keyword>
<comment type="caution">
    <text evidence="2">The sequence shown here is derived from an EMBL/GenBank/DDBJ whole genome shotgun (WGS) entry which is preliminary data.</text>
</comment>
<evidence type="ECO:0000256" key="1">
    <source>
        <dbReference type="SAM" id="MobiDB-lite"/>
    </source>
</evidence>
<accession>A0A9W6YBP9</accession>
<dbReference type="AlphaFoldDB" id="A0A9W6YBP9"/>
<reference evidence="2" key="1">
    <citation type="submission" date="2023-04" db="EMBL/GenBank/DDBJ databases">
        <title>Phytophthora fragariaefolia NBRC 109709.</title>
        <authorList>
            <person name="Ichikawa N."/>
            <person name="Sato H."/>
            <person name="Tonouchi N."/>
        </authorList>
    </citation>
    <scope>NUCLEOTIDE SEQUENCE</scope>
    <source>
        <strain evidence="2">NBRC 109709</strain>
    </source>
</reference>
<protein>
    <submittedName>
        <fullName evidence="2">Unnamed protein product</fullName>
    </submittedName>
</protein>
<proteinExistence type="predicted"/>
<gene>
    <name evidence="2" type="ORF">Pfra01_002527900</name>
</gene>
<name>A0A9W6YBP9_9STRA</name>
<sequence>MNLGTLITANANVNIITYKLMAHADPLRTGMPQEQRQKTRVLVINYLIAWEKMGKFNEKIIIVGNHSIDTSIVLPLTLIELLNQEFIDTFGDKILPIPSTTSVKSVTRLYAQQERVIHISARPPPSYARAIYRRLQDPNLDAPIDETESLSYCLDNNPHISETERSKQQPSRTNLPTYLDREGVHYRMTPSY</sequence>
<dbReference type="Proteomes" id="UP001165121">
    <property type="component" value="Unassembled WGS sequence"/>
</dbReference>
<feature type="region of interest" description="Disordered" evidence="1">
    <location>
        <begin position="156"/>
        <end position="177"/>
    </location>
</feature>
<dbReference type="EMBL" id="BSXT01004712">
    <property type="protein sequence ID" value="GMF58690.1"/>
    <property type="molecule type" value="Genomic_DNA"/>
</dbReference>